<sequence>MSEGPDTTSGPDGTAGPGAAPAGNPLLVAINRAEPAEMPAAVQDGRLIAKGKCLGIAIGGSEWVLLFPRSSPVSATDRALSYGSQTIALGSQITVTGGERGLEPGEIEIGGDVRAACEGPFMQIGDLTAR</sequence>
<organism evidence="2 3">
    <name type="scientific">Tsuneonella aeria</name>
    <dbReference type="NCBI Taxonomy" id="1837929"/>
    <lineage>
        <taxon>Bacteria</taxon>
        <taxon>Pseudomonadati</taxon>
        <taxon>Pseudomonadota</taxon>
        <taxon>Alphaproteobacteria</taxon>
        <taxon>Sphingomonadales</taxon>
        <taxon>Erythrobacteraceae</taxon>
        <taxon>Tsuneonella</taxon>
    </lineage>
</organism>
<evidence type="ECO:0000313" key="3">
    <source>
        <dbReference type="Proteomes" id="UP000439522"/>
    </source>
</evidence>
<dbReference type="EMBL" id="WTZA01000002">
    <property type="protein sequence ID" value="MXO75745.1"/>
    <property type="molecule type" value="Genomic_DNA"/>
</dbReference>
<proteinExistence type="predicted"/>
<comment type="caution">
    <text evidence="2">The sequence shown here is derived from an EMBL/GenBank/DDBJ whole genome shotgun (WGS) entry which is preliminary data.</text>
</comment>
<name>A0A6I4TI67_9SPHN</name>
<dbReference type="RefSeq" id="WP_160611633.1">
    <property type="nucleotide sequence ID" value="NZ_WTZA01000002.1"/>
</dbReference>
<dbReference type="AlphaFoldDB" id="A0A6I4TI67"/>
<evidence type="ECO:0000256" key="1">
    <source>
        <dbReference type="SAM" id="MobiDB-lite"/>
    </source>
</evidence>
<dbReference type="Proteomes" id="UP000439522">
    <property type="component" value="Unassembled WGS sequence"/>
</dbReference>
<gene>
    <name evidence="2" type="ORF">GRI40_11005</name>
</gene>
<accession>A0A6I4TI67</accession>
<evidence type="ECO:0000313" key="2">
    <source>
        <dbReference type="EMBL" id="MXO75745.1"/>
    </source>
</evidence>
<feature type="region of interest" description="Disordered" evidence="1">
    <location>
        <begin position="1"/>
        <end position="24"/>
    </location>
</feature>
<feature type="compositionally biased region" description="Low complexity" evidence="1">
    <location>
        <begin position="1"/>
        <end position="23"/>
    </location>
</feature>
<protein>
    <submittedName>
        <fullName evidence="2">Uncharacterized protein</fullName>
    </submittedName>
</protein>
<reference evidence="2 3" key="1">
    <citation type="submission" date="2019-12" db="EMBL/GenBank/DDBJ databases">
        <title>Genomic-based taxomic classification of the family Erythrobacteraceae.</title>
        <authorList>
            <person name="Xu L."/>
        </authorList>
    </citation>
    <scope>NUCLEOTIDE SEQUENCE [LARGE SCALE GENOMIC DNA]</scope>
    <source>
        <strain evidence="2 3">100921-2</strain>
    </source>
</reference>
<keyword evidence="3" id="KW-1185">Reference proteome</keyword>